<dbReference type="AlphaFoldDB" id="A0A2I1GST2"/>
<proteinExistence type="predicted"/>
<evidence type="ECO:0000313" key="2">
    <source>
        <dbReference type="Proteomes" id="UP000234323"/>
    </source>
</evidence>
<dbReference type="Proteomes" id="UP000234323">
    <property type="component" value="Unassembled WGS sequence"/>
</dbReference>
<dbReference type="EMBL" id="LLXI01000771">
    <property type="protein sequence ID" value="PKY49679.1"/>
    <property type="molecule type" value="Genomic_DNA"/>
</dbReference>
<evidence type="ECO:0000313" key="1">
    <source>
        <dbReference type="EMBL" id="PKY49679.1"/>
    </source>
</evidence>
<keyword evidence="2" id="KW-1185">Reference proteome</keyword>
<sequence>MKPYSFCSRFTVNYNVCKIKDTYTTICKNLDSINIYISEFLKRWRNKHILQILNDV</sequence>
<gene>
    <name evidence="1" type="ORF">RhiirA4_250142</name>
</gene>
<accession>A0A2I1GST2</accession>
<name>A0A2I1GST2_9GLOM</name>
<protein>
    <submittedName>
        <fullName evidence="1">Uncharacterized protein</fullName>
    </submittedName>
</protein>
<reference evidence="1 2" key="1">
    <citation type="submission" date="2015-10" db="EMBL/GenBank/DDBJ databases">
        <title>Genome analyses suggest a sexual origin of heterokaryosis in a supposedly ancient asexual fungus.</title>
        <authorList>
            <person name="Ropars J."/>
            <person name="Sedzielewska K."/>
            <person name="Noel J."/>
            <person name="Charron P."/>
            <person name="Farinelli L."/>
            <person name="Marton T."/>
            <person name="Kruger M."/>
            <person name="Pelin A."/>
            <person name="Brachmann A."/>
            <person name="Corradi N."/>
        </authorList>
    </citation>
    <scope>NUCLEOTIDE SEQUENCE [LARGE SCALE GENOMIC DNA]</scope>
    <source>
        <strain evidence="1 2">A4</strain>
    </source>
</reference>
<comment type="caution">
    <text evidence="1">The sequence shown here is derived from an EMBL/GenBank/DDBJ whole genome shotgun (WGS) entry which is preliminary data.</text>
</comment>
<organism evidence="1 2">
    <name type="scientific">Rhizophagus irregularis</name>
    <dbReference type="NCBI Taxonomy" id="588596"/>
    <lineage>
        <taxon>Eukaryota</taxon>
        <taxon>Fungi</taxon>
        <taxon>Fungi incertae sedis</taxon>
        <taxon>Mucoromycota</taxon>
        <taxon>Glomeromycotina</taxon>
        <taxon>Glomeromycetes</taxon>
        <taxon>Glomerales</taxon>
        <taxon>Glomeraceae</taxon>
        <taxon>Rhizophagus</taxon>
    </lineage>
</organism>